<gene>
    <name evidence="1" type="ORF">E4J94_12055</name>
</gene>
<dbReference type="EMBL" id="SRPE01000008">
    <property type="protein sequence ID" value="TGN26082.1"/>
    <property type="molecule type" value="Genomic_DNA"/>
</dbReference>
<dbReference type="InterPro" id="IPR011047">
    <property type="entry name" value="Quinoprotein_ADH-like_sf"/>
</dbReference>
<dbReference type="OrthoDB" id="1441838at2"/>
<comment type="caution">
    <text evidence="1">The sequence shown here is derived from an EMBL/GenBank/DDBJ whole genome shotgun (WGS) entry which is preliminary data.</text>
</comment>
<name>A0A4Z1BQG5_9FLAO</name>
<reference evidence="1 2" key="1">
    <citation type="submission" date="2019-03" db="EMBL/GenBank/DDBJ databases">
        <title>Empedobacter tilapiae sp. nov., isolated from an intestine of Nile tilapia Oreochromis niloticus.</title>
        <authorList>
            <person name="Kim Y.-O."/>
            <person name="Yoon J.-H."/>
        </authorList>
    </citation>
    <scope>NUCLEOTIDE SEQUENCE [LARGE SCALE GENOMIC DNA]</scope>
    <source>
        <strain evidence="1 2">MRS2</strain>
    </source>
</reference>
<dbReference type="AlphaFoldDB" id="A0A4Z1BQG5"/>
<proteinExistence type="predicted"/>
<organism evidence="1 2">
    <name type="scientific">Empedobacter tilapiae</name>
    <dbReference type="NCBI Taxonomy" id="2491114"/>
    <lineage>
        <taxon>Bacteria</taxon>
        <taxon>Pseudomonadati</taxon>
        <taxon>Bacteroidota</taxon>
        <taxon>Flavobacteriia</taxon>
        <taxon>Flavobacteriales</taxon>
        <taxon>Weeksellaceae</taxon>
        <taxon>Empedobacter</taxon>
    </lineage>
</organism>
<protein>
    <submittedName>
        <fullName evidence="1">Uncharacterized protein</fullName>
    </submittedName>
</protein>
<evidence type="ECO:0000313" key="2">
    <source>
        <dbReference type="Proteomes" id="UP000297998"/>
    </source>
</evidence>
<dbReference type="Proteomes" id="UP000297998">
    <property type="component" value="Unassembled WGS sequence"/>
</dbReference>
<evidence type="ECO:0000313" key="1">
    <source>
        <dbReference type="EMBL" id="TGN26082.1"/>
    </source>
</evidence>
<dbReference type="RefSeq" id="WP_135836056.1">
    <property type="nucleotide sequence ID" value="NZ_SRPE01000008.1"/>
</dbReference>
<accession>A0A4Z1BQG5</accession>
<sequence length="333" mass="39870">MKILEIKDKIGNWQIIKDKIYFIKDSSIFRLNDEIPIIELNDNYWGVIFKNDFFNVFTIESLNTFYDYNGNQLKFLEETFIYDIISQKEFLYRDIKENKIFFSDDFVCFGKIVNSHIYKNLYLFFINNDNLLSLFIKNKGIIWTYQFSFPKFYNELHLDYEETKLEKFIGVYENELWILFSGNRILALDINTGEEQYQFESLNKTLDTSFFINNCFLDETTGVIKILAYLYYIEIDTKTKTKEAFIKKDFKDFSMVNGSYYGGDIIYFVGNNKSQSISNNITGIFNTKTLEIEWSYELEIKDKFHFFVDVPQANDKYFGVKDSENTLYLFERE</sequence>
<keyword evidence="2" id="KW-1185">Reference proteome</keyword>
<dbReference type="SUPFAM" id="SSF50998">
    <property type="entry name" value="Quinoprotein alcohol dehydrogenase-like"/>
    <property type="match status" value="1"/>
</dbReference>